<evidence type="ECO:0000256" key="3">
    <source>
        <dbReference type="ARBA" id="ARBA00011738"/>
    </source>
</evidence>
<dbReference type="Gene3D" id="1.10.60.10">
    <property type="entry name" value="Iron dependent repressor, metal binding and dimerisation domain"/>
    <property type="match status" value="1"/>
</dbReference>
<dbReference type="PANTHER" id="PTHR33238">
    <property type="entry name" value="IRON (METAL) DEPENDENT REPRESSOR, DTXR FAMILY"/>
    <property type="match status" value="1"/>
</dbReference>
<dbReference type="SMART" id="SM00529">
    <property type="entry name" value="HTH_DTXR"/>
    <property type="match status" value="1"/>
</dbReference>
<name>A0A401Z8D4_9CHLR</name>
<comment type="subcellular location">
    <subcellularLocation>
        <location evidence="1">Cytoplasm</location>
    </subcellularLocation>
</comment>
<proteinExistence type="inferred from homology"/>
<dbReference type="GO" id="GO:0005737">
    <property type="term" value="C:cytoplasm"/>
    <property type="evidence" value="ECO:0007669"/>
    <property type="project" value="UniProtKB-SubCell"/>
</dbReference>
<comment type="caution">
    <text evidence="8">The sequence shown here is derived from an EMBL/GenBank/DDBJ whole genome shotgun (WGS) entry which is preliminary data.</text>
</comment>
<dbReference type="GO" id="GO:0045892">
    <property type="term" value="P:negative regulation of DNA-templated transcription"/>
    <property type="evidence" value="ECO:0007669"/>
    <property type="project" value="TreeGrafter"/>
</dbReference>
<keyword evidence="9" id="KW-1185">Reference proteome</keyword>
<dbReference type="OrthoDB" id="9791355at2"/>
<dbReference type="RefSeq" id="WP_126594434.1">
    <property type="nucleotide sequence ID" value="NZ_BIFQ01000001.1"/>
</dbReference>
<dbReference type="InterPro" id="IPR001367">
    <property type="entry name" value="Fe_dep_repressor"/>
</dbReference>
<dbReference type="InterPro" id="IPR036390">
    <property type="entry name" value="WH_DNA-bd_sf"/>
</dbReference>
<evidence type="ECO:0000256" key="5">
    <source>
        <dbReference type="ARBA" id="ARBA00023125"/>
    </source>
</evidence>
<dbReference type="EMBL" id="BIFQ01000001">
    <property type="protein sequence ID" value="GCE03127.1"/>
    <property type="molecule type" value="Genomic_DNA"/>
</dbReference>
<dbReference type="GO" id="GO:0003700">
    <property type="term" value="F:DNA-binding transcription factor activity"/>
    <property type="evidence" value="ECO:0007669"/>
    <property type="project" value="InterPro"/>
</dbReference>
<keyword evidence="4" id="KW-0805">Transcription regulation</keyword>
<gene>
    <name evidence="8" type="ORF">KDAU_04560</name>
</gene>
<dbReference type="InterPro" id="IPR050536">
    <property type="entry name" value="DtxR_MntR_Metal-Reg"/>
</dbReference>
<dbReference type="SUPFAM" id="SSF50037">
    <property type="entry name" value="C-terminal domain of transcriptional repressors"/>
    <property type="match status" value="1"/>
</dbReference>
<sequence length="240" mass="26874">MKTEEILSATVEEYLEMIYNMSMEDEVVIGARLAERFHVSAPTVTEMLKRLVRDGYIEMNAKRHVTLTEVGNEAAEAVLRRHRLTERFLVDMLGMQWHEVHEEACRLEHFISGAVESRVIANLNNPMTCPHGNPIPGSVPNARTYLKDNHAVRLSTVANGSHVKILCVSEVVEDEEALIMYMHEKGLTPGTRLMMLAQFSSTPSADVATGEPQEKVRLLVDERVVTISPDAATKLWVVPA</sequence>
<dbReference type="SUPFAM" id="SSF46785">
    <property type="entry name" value="Winged helix' DNA-binding domain"/>
    <property type="match status" value="1"/>
</dbReference>
<organism evidence="8 9">
    <name type="scientific">Dictyobacter aurantiacus</name>
    <dbReference type="NCBI Taxonomy" id="1936993"/>
    <lineage>
        <taxon>Bacteria</taxon>
        <taxon>Bacillati</taxon>
        <taxon>Chloroflexota</taxon>
        <taxon>Ktedonobacteria</taxon>
        <taxon>Ktedonobacterales</taxon>
        <taxon>Dictyobacteraceae</taxon>
        <taxon>Dictyobacter</taxon>
    </lineage>
</organism>
<comment type="similarity">
    <text evidence="2">Belongs to the DtxR/MntR family.</text>
</comment>
<dbReference type="Proteomes" id="UP000287224">
    <property type="component" value="Unassembled WGS sequence"/>
</dbReference>
<evidence type="ECO:0000256" key="1">
    <source>
        <dbReference type="ARBA" id="ARBA00004496"/>
    </source>
</evidence>
<keyword evidence="5" id="KW-0238">DNA-binding</keyword>
<dbReference type="GO" id="GO:0046914">
    <property type="term" value="F:transition metal ion binding"/>
    <property type="evidence" value="ECO:0007669"/>
    <property type="project" value="InterPro"/>
</dbReference>
<evidence type="ECO:0000256" key="6">
    <source>
        <dbReference type="ARBA" id="ARBA00023163"/>
    </source>
</evidence>
<dbReference type="GO" id="GO:0046983">
    <property type="term" value="F:protein dimerization activity"/>
    <property type="evidence" value="ECO:0007669"/>
    <property type="project" value="InterPro"/>
</dbReference>
<dbReference type="PANTHER" id="PTHR33238:SF10">
    <property type="entry name" value="IRON-DEPENDENT REPRESSOR IDER"/>
    <property type="match status" value="1"/>
</dbReference>
<reference evidence="9" key="1">
    <citation type="submission" date="2018-12" db="EMBL/GenBank/DDBJ databases">
        <title>Tengunoibacter tsumagoiensis gen. nov., sp. nov., Dictyobacter kobayashii sp. nov., D. alpinus sp. nov., and D. joshuensis sp. nov. and description of Dictyobacteraceae fam. nov. within the order Ktedonobacterales isolated from Tengu-no-mugimeshi.</title>
        <authorList>
            <person name="Wang C.M."/>
            <person name="Zheng Y."/>
            <person name="Sakai Y."/>
            <person name="Toyoda A."/>
            <person name="Minakuchi Y."/>
            <person name="Abe K."/>
            <person name="Yokota A."/>
            <person name="Yabe S."/>
        </authorList>
    </citation>
    <scope>NUCLEOTIDE SEQUENCE [LARGE SCALE GENOMIC DNA]</scope>
    <source>
        <strain evidence="9">S-27</strain>
    </source>
</reference>
<evidence type="ECO:0000256" key="4">
    <source>
        <dbReference type="ARBA" id="ARBA00023015"/>
    </source>
</evidence>
<dbReference type="Pfam" id="PF02742">
    <property type="entry name" value="Fe_dep_repr_C"/>
    <property type="match status" value="1"/>
</dbReference>
<keyword evidence="6" id="KW-0804">Transcription</keyword>
<dbReference type="AlphaFoldDB" id="A0A401Z8D4"/>
<dbReference type="SUPFAM" id="SSF47979">
    <property type="entry name" value="Iron-dependent repressor protein, dimerization domain"/>
    <property type="match status" value="1"/>
</dbReference>
<evidence type="ECO:0000313" key="8">
    <source>
        <dbReference type="EMBL" id="GCE03127.1"/>
    </source>
</evidence>
<dbReference type="InterPro" id="IPR022689">
    <property type="entry name" value="Iron_dep_repressor"/>
</dbReference>
<dbReference type="PROSITE" id="PS50944">
    <property type="entry name" value="HTH_DTXR"/>
    <property type="match status" value="1"/>
</dbReference>
<dbReference type="InterPro" id="IPR022687">
    <property type="entry name" value="HTH_DTXR"/>
</dbReference>
<dbReference type="InterPro" id="IPR036388">
    <property type="entry name" value="WH-like_DNA-bd_sf"/>
</dbReference>
<dbReference type="InterPro" id="IPR036421">
    <property type="entry name" value="Fe_dep_repressor_sf"/>
</dbReference>
<comment type="subunit">
    <text evidence="3">Homodimer.</text>
</comment>
<dbReference type="Gene3D" id="1.10.10.10">
    <property type="entry name" value="Winged helix-like DNA-binding domain superfamily/Winged helix DNA-binding domain"/>
    <property type="match status" value="1"/>
</dbReference>
<dbReference type="InterPro" id="IPR008988">
    <property type="entry name" value="Transcriptional_repressor_C"/>
</dbReference>
<evidence type="ECO:0000313" key="9">
    <source>
        <dbReference type="Proteomes" id="UP000287224"/>
    </source>
</evidence>
<evidence type="ECO:0000256" key="2">
    <source>
        <dbReference type="ARBA" id="ARBA00007871"/>
    </source>
</evidence>
<feature type="domain" description="HTH dtxR-type" evidence="7">
    <location>
        <begin position="7"/>
        <end position="68"/>
    </location>
</feature>
<evidence type="ECO:0000259" key="7">
    <source>
        <dbReference type="PROSITE" id="PS50944"/>
    </source>
</evidence>
<protein>
    <recommendedName>
        <fullName evidence="7">HTH dtxR-type domain-containing protein</fullName>
    </recommendedName>
</protein>
<dbReference type="Pfam" id="PF01325">
    <property type="entry name" value="Fe_dep_repress"/>
    <property type="match status" value="1"/>
</dbReference>
<accession>A0A401Z8D4</accession>
<dbReference type="GO" id="GO:0003677">
    <property type="term" value="F:DNA binding"/>
    <property type="evidence" value="ECO:0007669"/>
    <property type="project" value="UniProtKB-KW"/>
</dbReference>